<feature type="transmembrane region" description="Helical" evidence="1">
    <location>
        <begin position="35"/>
        <end position="52"/>
    </location>
</feature>
<dbReference type="EMBL" id="VNJI01000054">
    <property type="protein sequence ID" value="TVY05648.1"/>
    <property type="molecule type" value="Genomic_DNA"/>
</dbReference>
<reference evidence="2 3" key="1">
    <citation type="submission" date="2019-07" db="EMBL/GenBank/DDBJ databases">
        <authorList>
            <person name="Kim J."/>
        </authorList>
    </citation>
    <scope>NUCLEOTIDE SEQUENCE [LARGE SCALE GENOMIC DNA]</scope>
    <source>
        <strain evidence="2 3">JC52</strain>
    </source>
</reference>
<dbReference type="OrthoDB" id="1649543at2"/>
<evidence type="ECO:0000313" key="2">
    <source>
        <dbReference type="EMBL" id="TVY05648.1"/>
    </source>
</evidence>
<dbReference type="AlphaFoldDB" id="A0A559K0I8"/>
<evidence type="ECO:0000313" key="3">
    <source>
        <dbReference type="Proteomes" id="UP000317036"/>
    </source>
</evidence>
<name>A0A559K0I8_9BACL</name>
<dbReference type="Pfam" id="PF14897">
    <property type="entry name" value="EpsG"/>
    <property type="match status" value="1"/>
</dbReference>
<feature type="transmembrane region" description="Helical" evidence="1">
    <location>
        <begin position="202"/>
        <end position="223"/>
    </location>
</feature>
<feature type="transmembrane region" description="Helical" evidence="1">
    <location>
        <begin position="299"/>
        <end position="316"/>
    </location>
</feature>
<keyword evidence="1" id="KW-1133">Transmembrane helix</keyword>
<feature type="transmembrane region" description="Helical" evidence="1">
    <location>
        <begin position="130"/>
        <end position="156"/>
    </location>
</feature>
<feature type="transmembrane region" description="Helical" evidence="1">
    <location>
        <begin position="243"/>
        <end position="261"/>
    </location>
</feature>
<feature type="transmembrane region" description="Helical" evidence="1">
    <location>
        <begin position="98"/>
        <end position="118"/>
    </location>
</feature>
<sequence length="355" mass="41165">MTILWLTLFSAFVISLFSRYLAKPAAVGTVFIQPNKFYVFIAMIIIVLVSGLRKNIGDTFFYMYSYTLIHLNLGDIGLKGEFGFAFLQYLLQQISADPQILIFTVALITNVLVIIVLYKYSRLFELSIYLYFTTGLLLTSMNGIRQFLAAAILFMATKYIFDGSWKKYIAVVLFASTIHQSALILIPIYFIVRRKAWTTQTYILLAFAVIFVIGFNTLSQALFSVIQDTKYSEYQALETHGANFLRAIVCAVPVVLAYFGRDKLREIFPDSDYVVNMCLINLVFMLIATQQWIFARFSFYFGLYNLILIPWVVKLFPKKEQKLIYFAILICYLIYYYYENTISLDIVYKSDYIKF</sequence>
<gene>
    <name evidence="2" type="ORF">FPZ49_29170</name>
</gene>
<evidence type="ECO:0000256" key="1">
    <source>
        <dbReference type="SAM" id="Phobius"/>
    </source>
</evidence>
<organism evidence="2 3">
    <name type="scientific">Paenibacillus cremeus</name>
    <dbReference type="NCBI Taxonomy" id="2163881"/>
    <lineage>
        <taxon>Bacteria</taxon>
        <taxon>Bacillati</taxon>
        <taxon>Bacillota</taxon>
        <taxon>Bacilli</taxon>
        <taxon>Bacillales</taxon>
        <taxon>Paenibacillaceae</taxon>
        <taxon>Paenibacillus</taxon>
    </lineage>
</organism>
<proteinExistence type="predicted"/>
<feature type="transmembrane region" description="Helical" evidence="1">
    <location>
        <begin position="273"/>
        <end position="293"/>
    </location>
</feature>
<dbReference type="InterPro" id="IPR049458">
    <property type="entry name" value="EpsG-like"/>
</dbReference>
<comment type="caution">
    <text evidence="2">The sequence shown here is derived from an EMBL/GenBank/DDBJ whole genome shotgun (WGS) entry which is preliminary data.</text>
</comment>
<dbReference type="Proteomes" id="UP000317036">
    <property type="component" value="Unassembled WGS sequence"/>
</dbReference>
<protein>
    <submittedName>
        <fullName evidence="2">EpsG family protein</fullName>
    </submittedName>
</protein>
<keyword evidence="1" id="KW-0472">Membrane</keyword>
<feature type="transmembrane region" description="Helical" evidence="1">
    <location>
        <begin position="168"/>
        <end position="190"/>
    </location>
</feature>
<keyword evidence="3" id="KW-1185">Reference proteome</keyword>
<dbReference type="RefSeq" id="WP_144853844.1">
    <property type="nucleotide sequence ID" value="NZ_VNJI01000054.1"/>
</dbReference>
<keyword evidence="1" id="KW-0812">Transmembrane</keyword>
<feature type="transmembrane region" description="Helical" evidence="1">
    <location>
        <begin position="59"/>
        <end position="78"/>
    </location>
</feature>
<feature type="transmembrane region" description="Helical" evidence="1">
    <location>
        <begin position="323"/>
        <end position="338"/>
    </location>
</feature>
<accession>A0A559K0I8</accession>